<evidence type="ECO:0000313" key="2">
    <source>
        <dbReference type="Proteomes" id="UP000524492"/>
    </source>
</evidence>
<dbReference type="Proteomes" id="UP000524492">
    <property type="component" value="Unassembled WGS sequence"/>
</dbReference>
<organism evidence="1 2">
    <name type="scientific">Rhizobium aethiopicum</name>
    <dbReference type="NCBI Taxonomy" id="1138170"/>
    <lineage>
        <taxon>Bacteria</taxon>
        <taxon>Pseudomonadati</taxon>
        <taxon>Pseudomonadota</taxon>
        <taxon>Alphaproteobacteria</taxon>
        <taxon>Hyphomicrobiales</taxon>
        <taxon>Rhizobiaceae</taxon>
        <taxon>Rhizobium/Agrobacterium group</taxon>
        <taxon>Rhizobium</taxon>
    </lineage>
</organism>
<gene>
    <name evidence="1" type="ORF">GGD53_001461</name>
</gene>
<keyword evidence="2" id="KW-1185">Reference proteome</keyword>
<proteinExistence type="predicted"/>
<dbReference type="RefSeq" id="WP_184454809.1">
    <property type="nucleotide sequence ID" value="NZ_JACIFV010000003.1"/>
</dbReference>
<protein>
    <submittedName>
        <fullName evidence="1">Uncharacterized protein</fullName>
    </submittedName>
</protein>
<dbReference type="EMBL" id="JACIFV010000003">
    <property type="protein sequence ID" value="MBB4191320.1"/>
    <property type="molecule type" value="Genomic_DNA"/>
</dbReference>
<dbReference type="AlphaFoldDB" id="A0A7W6MEP1"/>
<reference evidence="1 2" key="1">
    <citation type="submission" date="2020-08" db="EMBL/GenBank/DDBJ databases">
        <title>Genomic Encyclopedia of Type Strains, Phase IV (KMG-V): Genome sequencing to study the core and pangenomes of soil and plant-associated prokaryotes.</title>
        <authorList>
            <person name="Whitman W."/>
        </authorList>
    </citation>
    <scope>NUCLEOTIDE SEQUENCE [LARGE SCALE GENOMIC DNA]</scope>
    <source>
        <strain evidence="1 2">SEMIA 4074</strain>
    </source>
</reference>
<accession>A0A7W6MEP1</accession>
<comment type="caution">
    <text evidence="1">The sequence shown here is derived from an EMBL/GenBank/DDBJ whole genome shotgun (WGS) entry which is preliminary data.</text>
</comment>
<sequence length="54" mass="5741">MAKQDAEARQANLKDRDVLQHIDPNQKNTMGLLRAAAPLRALGADGAASVAFPL</sequence>
<evidence type="ECO:0000313" key="1">
    <source>
        <dbReference type="EMBL" id="MBB4191320.1"/>
    </source>
</evidence>
<name>A0A7W6MEP1_9HYPH</name>